<gene>
    <name evidence="1" type="ORF">OG913_22970</name>
</gene>
<dbReference type="RefSeq" id="WP_328708387.1">
    <property type="nucleotide sequence ID" value="NZ_CP108085.1"/>
</dbReference>
<evidence type="ECO:0000313" key="1">
    <source>
        <dbReference type="EMBL" id="WUP72296.1"/>
    </source>
</evidence>
<organism evidence="1 2">
    <name type="scientific">Microbispora hainanensis</name>
    <dbReference type="NCBI Taxonomy" id="568844"/>
    <lineage>
        <taxon>Bacteria</taxon>
        <taxon>Bacillati</taxon>
        <taxon>Actinomycetota</taxon>
        <taxon>Actinomycetes</taxon>
        <taxon>Streptosporangiales</taxon>
        <taxon>Streptosporangiaceae</taxon>
        <taxon>Microbispora</taxon>
    </lineage>
</organism>
<sequence>MTSWSARYRAGECFAVWDELRAYGPDGVPDALHEDAEEVARETMRRVAANVDVIVERLTAVGYAFAYPEDARQTPISRLLPMARPGIMGWRFRAGVRLY</sequence>
<keyword evidence="2" id="KW-1185">Reference proteome</keyword>
<evidence type="ECO:0000313" key="2">
    <source>
        <dbReference type="Proteomes" id="UP001432011"/>
    </source>
</evidence>
<reference evidence="1" key="1">
    <citation type="submission" date="2022-10" db="EMBL/GenBank/DDBJ databases">
        <title>The complete genomes of actinobacterial strains from the NBC collection.</title>
        <authorList>
            <person name="Joergensen T.S."/>
            <person name="Alvarez Arevalo M."/>
            <person name="Sterndorff E.B."/>
            <person name="Faurdal D."/>
            <person name="Vuksanovic O."/>
            <person name="Mourched A.-S."/>
            <person name="Charusanti P."/>
            <person name="Shaw S."/>
            <person name="Blin K."/>
            <person name="Weber T."/>
        </authorList>
    </citation>
    <scope>NUCLEOTIDE SEQUENCE</scope>
    <source>
        <strain evidence="1">NBC_00254</strain>
    </source>
</reference>
<proteinExistence type="predicted"/>
<name>A0ABZ1SHP0_9ACTN</name>
<dbReference type="EMBL" id="CP108085">
    <property type="protein sequence ID" value="WUP72296.1"/>
    <property type="molecule type" value="Genomic_DNA"/>
</dbReference>
<accession>A0ABZ1SHP0</accession>
<dbReference type="Proteomes" id="UP001432011">
    <property type="component" value="Chromosome"/>
</dbReference>
<protein>
    <submittedName>
        <fullName evidence="1">Uncharacterized protein</fullName>
    </submittedName>
</protein>